<dbReference type="Proteomes" id="UP001280581">
    <property type="component" value="Unassembled WGS sequence"/>
</dbReference>
<dbReference type="EMBL" id="WVTA01000018">
    <property type="protein sequence ID" value="KAK3197626.1"/>
    <property type="molecule type" value="Genomic_DNA"/>
</dbReference>
<evidence type="ECO:0000313" key="2">
    <source>
        <dbReference type="EMBL" id="KAK3197626.1"/>
    </source>
</evidence>
<organism evidence="2 3">
    <name type="scientific">Pseudopithomyces chartarum</name>
    <dbReference type="NCBI Taxonomy" id="1892770"/>
    <lineage>
        <taxon>Eukaryota</taxon>
        <taxon>Fungi</taxon>
        <taxon>Dikarya</taxon>
        <taxon>Ascomycota</taxon>
        <taxon>Pezizomycotina</taxon>
        <taxon>Dothideomycetes</taxon>
        <taxon>Pleosporomycetidae</taxon>
        <taxon>Pleosporales</taxon>
        <taxon>Massarineae</taxon>
        <taxon>Didymosphaeriaceae</taxon>
        <taxon>Pseudopithomyces</taxon>
    </lineage>
</organism>
<name>A0AAN6LLR0_9PLEO</name>
<evidence type="ECO:0008006" key="4">
    <source>
        <dbReference type="Google" id="ProtNLM"/>
    </source>
</evidence>
<accession>A0AAN6LLR0</accession>
<evidence type="ECO:0000256" key="1">
    <source>
        <dbReference type="SAM" id="SignalP"/>
    </source>
</evidence>
<dbReference type="AlphaFoldDB" id="A0AAN6LLR0"/>
<feature type="chain" id="PRO_5042984835" description="Cyanovirin-N domain-containing protein" evidence="1">
    <location>
        <begin position="22"/>
        <end position="125"/>
    </location>
</feature>
<proteinExistence type="predicted"/>
<protein>
    <recommendedName>
        <fullName evidence="4">Cyanovirin-N domain-containing protein</fullName>
    </recommendedName>
</protein>
<keyword evidence="1" id="KW-0732">Signal</keyword>
<sequence>MKFVTTLVTFALLTISVLTSALPQHTVPTAAPSVTMQLSKTSTCSADGTFEVSTVCKKFPAGTESLRVSSVASDGKVRYNSRNFLVNLQTEKTGKAIAVENAKWGCTCEKEESMDSLKKGIMLLK</sequence>
<reference evidence="2 3" key="1">
    <citation type="submission" date="2021-02" db="EMBL/GenBank/DDBJ databases">
        <title>Genome assembly of Pseudopithomyces chartarum.</title>
        <authorList>
            <person name="Jauregui R."/>
            <person name="Singh J."/>
            <person name="Voisey C."/>
        </authorList>
    </citation>
    <scope>NUCLEOTIDE SEQUENCE [LARGE SCALE GENOMIC DNA]</scope>
    <source>
        <strain evidence="2 3">AGR01</strain>
    </source>
</reference>
<evidence type="ECO:0000313" key="3">
    <source>
        <dbReference type="Proteomes" id="UP001280581"/>
    </source>
</evidence>
<feature type="signal peptide" evidence="1">
    <location>
        <begin position="1"/>
        <end position="21"/>
    </location>
</feature>
<comment type="caution">
    <text evidence="2">The sequence shown here is derived from an EMBL/GenBank/DDBJ whole genome shotgun (WGS) entry which is preliminary data.</text>
</comment>
<gene>
    <name evidence="2" type="ORF">GRF29_216g764381</name>
</gene>
<keyword evidence="3" id="KW-1185">Reference proteome</keyword>